<sequence length="191" mass="22722">MDFGYFAAEVCKDLNLNSNTLRKWSLALENAQYIFERNPRNQRIYYEKDIALLKRMKDLMADGSRTLENAVQTLTNEQENAEITHSVLISENSKVTIKERYQEDLLSTFQETNKQLACTLQQHEIIAQQNKQILELLLEERQKTEKERKKNAEIQRENEELKERLNKVLDYIEKQEENNSKKSFFQRMLGK</sequence>
<organism evidence="2 3">
    <name type="scientific">Bacillus arachidis</name>
    <dbReference type="NCBI Taxonomy" id="2819290"/>
    <lineage>
        <taxon>Bacteria</taxon>
        <taxon>Bacillati</taxon>
        <taxon>Bacillota</taxon>
        <taxon>Bacilli</taxon>
        <taxon>Bacillales</taxon>
        <taxon>Bacillaceae</taxon>
        <taxon>Bacillus</taxon>
    </lineage>
</organism>
<gene>
    <name evidence="2" type="ORF">J4P90_26180</name>
</gene>
<protein>
    <submittedName>
        <fullName evidence="2">MerR family transcriptional regulator</fullName>
    </submittedName>
</protein>
<evidence type="ECO:0000313" key="2">
    <source>
        <dbReference type="EMBL" id="MBO1628602.1"/>
    </source>
</evidence>
<name>A0ABS3P603_9BACI</name>
<dbReference type="RefSeq" id="WP_208019597.1">
    <property type="nucleotide sequence ID" value="NZ_JAGDQJ010000071.1"/>
</dbReference>
<keyword evidence="3" id="KW-1185">Reference proteome</keyword>
<evidence type="ECO:0000313" key="3">
    <source>
        <dbReference type="Proteomes" id="UP000677611"/>
    </source>
</evidence>
<feature type="coiled-coil region" evidence="1">
    <location>
        <begin position="127"/>
        <end position="178"/>
    </location>
</feature>
<evidence type="ECO:0000256" key="1">
    <source>
        <dbReference type="SAM" id="Coils"/>
    </source>
</evidence>
<proteinExistence type="predicted"/>
<dbReference type="Proteomes" id="UP000677611">
    <property type="component" value="Unassembled WGS sequence"/>
</dbReference>
<comment type="caution">
    <text evidence="2">The sequence shown here is derived from an EMBL/GenBank/DDBJ whole genome shotgun (WGS) entry which is preliminary data.</text>
</comment>
<dbReference type="EMBL" id="JAGDQJ010000071">
    <property type="protein sequence ID" value="MBO1628602.1"/>
    <property type="molecule type" value="Genomic_DNA"/>
</dbReference>
<accession>A0ABS3P603</accession>
<dbReference type="Gene3D" id="1.10.1660.10">
    <property type="match status" value="1"/>
</dbReference>
<keyword evidence="1" id="KW-0175">Coiled coil</keyword>
<reference evidence="2 3" key="1">
    <citation type="submission" date="2021-03" db="EMBL/GenBank/DDBJ databases">
        <title>Identification of novel Bacillus strains.</title>
        <authorList>
            <person name="Xiao Z."/>
            <person name="Li Y."/>
            <person name="Shen J."/>
        </authorList>
    </citation>
    <scope>NUCLEOTIDE SEQUENCE [LARGE SCALE GENOMIC DNA]</scope>
    <source>
        <strain evidence="2 3">SY8</strain>
    </source>
</reference>